<evidence type="ECO:0000313" key="2">
    <source>
        <dbReference type="EMBL" id="KAK8780111.1"/>
    </source>
</evidence>
<dbReference type="Proteomes" id="UP001321473">
    <property type="component" value="Unassembled WGS sequence"/>
</dbReference>
<keyword evidence="3" id="KW-1185">Reference proteome</keyword>
<keyword evidence="1" id="KW-0732">Signal</keyword>
<name>A0AAQ4EZH0_AMBAM</name>
<evidence type="ECO:0000256" key="1">
    <source>
        <dbReference type="SAM" id="SignalP"/>
    </source>
</evidence>
<gene>
    <name evidence="2" type="ORF">V5799_018548</name>
</gene>
<sequence>MRAAHLAVLIIIVLIGISTVDARGNYPWYPNGSGSCSSVGGYCATPGSCRGRLTNRGSCRYRQQWCCMPRRKSQCRAMGGYCRPRGHCRGGRLNKHFKCGGGRECCLHV</sequence>
<proteinExistence type="predicted"/>
<evidence type="ECO:0008006" key="4">
    <source>
        <dbReference type="Google" id="ProtNLM"/>
    </source>
</evidence>
<organism evidence="2 3">
    <name type="scientific">Amblyomma americanum</name>
    <name type="common">Lone star tick</name>
    <dbReference type="NCBI Taxonomy" id="6943"/>
    <lineage>
        <taxon>Eukaryota</taxon>
        <taxon>Metazoa</taxon>
        <taxon>Ecdysozoa</taxon>
        <taxon>Arthropoda</taxon>
        <taxon>Chelicerata</taxon>
        <taxon>Arachnida</taxon>
        <taxon>Acari</taxon>
        <taxon>Parasitiformes</taxon>
        <taxon>Ixodida</taxon>
        <taxon>Ixodoidea</taxon>
        <taxon>Ixodidae</taxon>
        <taxon>Amblyomminae</taxon>
        <taxon>Amblyomma</taxon>
    </lineage>
</organism>
<evidence type="ECO:0000313" key="3">
    <source>
        <dbReference type="Proteomes" id="UP001321473"/>
    </source>
</evidence>
<reference evidence="2 3" key="1">
    <citation type="journal article" date="2023" name="Arcadia Sci">
        <title>De novo assembly of a long-read Amblyomma americanum tick genome.</title>
        <authorList>
            <person name="Chou S."/>
            <person name="Poskanzer K.E."/>
            <person name="Rollins M."/>
            <person name="Thuy-Boun P.S."/>
        </authorList>
    </citation>
    <scope>NUCLEOTIDE SEQUENCE [LARGE SCALE GENOMIC DNA]</scope>
    <source>
        <strain evidence="2">F_SG_1</strain>
        <tissue evidence="2">Salivary glands</tissue>
    </source>
</reference>
<dbReference type="EMBL" id="JARKHS020009179">
    <property type="protein sequence ID" value="KAK8780111.1"/>
    <property type="molecule type" value="Genomic_DNA"/>
</dbReference>
<feature type="chain" id="PRO_5042811597" description="Secreted protein" evidence="1">
    <location>
        <begin position="23"/>
        <end position="109"/>
    </location>
</feature>
<dbReference type="AlphaFoldDB" id="A0AAQ4EZH0"/>
<protein>
    <recommendedName>
        <fullName evidence="4">Secreted protein</fullName>
    </recommendedName>
</protein>
<accession>A0AAQ4EZH0</accession>
<comment type="caution">
    <text evidence="2">The sequence shown here is derived from an EMBL/GenBank/DDBJ whole genome shotgun (WGS) entry which is preliminary data.</text>
</comment>
<feature type="signal peptide" evidence="1">
    <location>
        <begin position="1"/>
        <end position="22"/>
    </location>
</feature>